<gene>
    <name evidence="1" type="ORF">Poly59_42470</name>
</gene>
<keyword evidence="2" id="KW-1185">Reference proteome</keyword>
<dbReference type="AlphaFoldDB" id="A0A5C6EMB3"/>
<reference evidence="1 2" key="1">
    <citation type="submission" date="2019-02" db="EMBL/GenBank/DDBJ databases">
        <title>Deep-cultivation of Planctomycetes and their phenomic and genomic characterization uncovers novel biology.</title>
        <authorList>
            <person name="Wiegand S."/>
            <person name="Jogler M."/>
            <person name="Boedeker C."/>
            <person name="Pinto D."/>
            <person name="Vollmers J."/>
            <person name="Rivas-Marin E."/>
            <person name="Kohn T."/>
            <person name="Peeters S.H."/>
            <person name="Heuer A."/>
            <person name="Rast P."/>
            <person name="Oberbeckmann S."/>
            <person name="Bunk B."/>
            <person name="Jeske O."/>
            <person name="Meyerdierks A."/>
            <person name="Storesund J.E."/>
            <person name="Kallscheuer N."/>
            <person name="Luecker S."/>
            <person name="Lage O.M."/>
            <person name="Pohl T."/>
            <person name="Merkel B.J."/>
            <person name="Hornburger P."/>
            <person name="Mueller R.-W."/>
            <person name="Bruemmer F."/>
            <person name="Labrenz M."/>
            <person name="Spormann A.M."/>
            <person name="Op Den Camp H."/>
            <person name="Overmann J."/>
            <person name="Amann R."/>
            <person name="Jetten M.S.M."/>
            <person name="Mascher T."/>
            <person name="Medema M.H."/>
            <person name="Devos D.P."/>
            <person name="Kaster A.-K."/>
            <person name="Ovreas L."/>
            <person name="Rohde M."/>
            <person name="Galperin M.Y."/>
            <person name="Jogler C."/>
        </authorList>
    </citation>
    <scope>NUCLEOTIDE SEQUENCE [LARGE SCALE GENOMIC DNA]</scope>
    <source>
        <strain evidence="1 2">Poly59</strain>
    </source>
</reference>
<protein>
    <submittedName>
        <fullName evidence="1">Uncharacterized protein</fullName>
    </submittedName>
</protein>
<dbReference type="Proteomes" id="UP000317977">
    <property type="component" value="Unassembled WGS sequence"/>
</dbReference>
<evidence type="ECO:0000313" key="2">
    <source>
        <dbReference type="Proteomes" id="UP000317977"/>
    </source>
</evidence>
<sequence>MVTPIMIPVEGKQTVLGNNLDRDSLRPPNLTNTESFKMSKFYAQSGTRSIVIAAENAFEAATKLVDHVMGDHIWIYSDMELCENDRRAHLTMEALLTMDSQIKISTRGEGRSDAGSFDVAELINDWHRLMTGLSVMFGQAV</sequence>
<evidence type="ECO:0000313" key="1">
    <source>
        <dbReference type="EMBL" id="TWU49625.1"/>
    </source>
</evidence>
<organism evidence="1 2">
    <name type="scientific">Rubripirellula reticaptiva</name>
    <dbReference type="NCBI Taxonomy" id="2528013"/>
    <lineage>
        <taxon>Bacteria</taxon>
        <taxon>Pseudomonadati</taxon>
        <taxon>Planctomycetota</taxon>
        <taxon>Planctomycetia</taxon>
        <taxon>Pirellulales</taxon>
        <taxon>Pirellulaceae</taxon>
        <taxon>Rubripirellula</taxon>
    </lineage>
</organism>
<proteinExistence type="predicted"/>
<name>A0A5C6EMB3_9BACT</name>
<comment type="caution">
    <text evidence="1">The sequence shown here is derived from an EMBL/GenBank/DDBJ whole genome shotgun (WGS) entry which is preliminary data.</text>
</comment>
<accession>A0A5C6EMB3</accession>
<dbReference type="EMBL" id="SJPX01000004">
    <property type="protein sequence ID" value="TWU49625.1"/>
    <property type="molecule type" value="Genomic_DNA"/>
</dbReference>